<evidence type="ECO:0000313" key="1">
    <source>
        <dbReference type="EMBL" id="MEL0550220.1"/>
    </source>
</evidence>
<name>A0ABU9F1H5_9ENTR</name>
<dbReference type="EMBL" id="JARXNK020000091">
    <property type="protein sequence ID" value="MEL0550220.1"/>
    <property type="molecule type" value="Genomic_DNA"/>
</dbReference>
<comment type="caution">
    <text evidence="1">The sequence shown here is derived from an EMBL/GenBank/DDBJ whole genome shotgun (WGS) entry which is preliminary data.</text>
</comment>
<dbReference type="RefSeq" id="WP_331850778.1">
    <property type="nucleotide sequence ID" value="NZ_JARXNK020000091.1"/>
</dbReference>
<feature type="non-terminal residue" evidence="1">
    <location>
        <position position="62"/>
    </location>
</feature>
<sequence>MCANIFPEAAHGACPGYNIAACSPVSAAPPGPCCRNIFPEAARGACPGYSITACSPVSAAPP</sequence>
<proteinExistence type="predicted"/>
<gene>
    <name evidence="1" type="ORF">QFI96_000665</name>
</gene>
<reference evidence="1 2" key="1">
    <citation type="submission" date="2024-04" db="EMBL/GenBank/DDBJ databases">
        <title>Two novel Raoultella species associated with bleeding cankers of broadleaf hosts, Raoultella scottia sp. nov. and Raoultella lignicola sp. nov.</title>
        <authorList>
            <person name="Brady C.L."/>
        </authorList>
    </citation>
    <scope>NUCLEOTIDE SEQUENCE [LARGE SCALE GENOMIC DNA]</scope>
    <source>
        <strain evidence="1 2">TW_WC1a.1</strain>
    </source>
</reference>
<keyword evidence="2" id="KW-1185">Reference proteome</keyword>
<accession>A0ABU9F1H5</accession>
<protein>
    <submittedName>
        <fullName evidence="1">Uncharacterized protein</fullName>
    </submittedName>
</protein>
<organism evidence="1 2">
    <name type="scientific">Raoultella lignicola</name>
    <dbReference type="NCBI Taxonomy" id="3040939"/>
    <lineage>
        <taxon>Bacteria</taxon>
        <taxon>Pseudomonadati</taxon>
        <taxon>Pseudomonadota</taxon>
        <taxon>Gammaproteobacteria</taxon>
        <taxon>Enterobacterales</taxon>
        <taxon>Enterobacteriaceae</taxon>
        <taxon>Klebsiella/Raoultella group</taxon>
        <taxon>Raoultella</taxon>
    </lineage>
</organism>
<dbReference type="Proteomes" id="UP001312893">
    <property type="component" value="Unassembled WGS sequence"/>
</dbReference>
<evidence type="ECO:0000313" key="2">
    <source>
        <dbReference type="Proteomes" id="UP001312893"/>
    </source>
</evidence>